<proteinExistence type="predicted"/>
<accession>B0PFF4</accession>
<evidence type="ECO:0000313" key="1">
    <source>
        <dbReference type="EMBL" id="EDS10087.1"/>
    </source>
</evidence>
<reference evidence="1" key="2">
    <citation type="submission" date="2013-09" db="EMBL/GenBank/DDBJ databases">
        <title>Draft genome sequence of Anaerotruncus colihominis(DSM 17241).</title>
        <authorList>
            <person name="Sudarsanam P."/>
            <person name="Ley R."/>
            <person name="Guruge J."/>
            <person name="Turnbaugh P.J."/>
            <person name="Mahowald M."/>
            <person name="Liep D."/>
            <person name="Gordon J."/>
        </authorList>
    </citation>
    <scope>NUCLEOTIDE SEQUENCE</scope>
    <source>
        <strain evidence="1">DSM 17241</strain>
    </source>
</reference>
<evidence type="ECO:0000313" key="2">
    <source>
        <dbReference type="Proteomes" id="UP000003803"/>
    </source>
</evidence>
<dbReference type="EMBL" id="ABGD02000025">
    <property type="protein sequence ID" value="EDS10087.1"/>
    <property type="molecule type" value="Genomic_DNA"/>
</dbReference>
<reference evidence="1" key="1">
    <citation type="submission" date="2007-11" db="EMBL/GenBank/DDBJ databases">
        <authorList>
            <person name="Fulton L."/>
            <person name="Clifton S."/>
            <person name="Fulton B."/>
            <person name="Xu J."/>
            <person name="Minx P."/>
            <person name="Pepin K.H."/>
            <person name="Johnson M."/>
            <person name="Thiruvilangam P."/>
            <person name="Bhonagiri V."/>
            <person name="Nash W.E."/>
            <person name="Mardis E.R."/>
            <person name="Wilson R.K."/>
        </authorList>
    </citation>
    <scope>NUCLEOTIDE SEQUENCE [LARGE SCALE GENOMIC DNA]</scope>
    <source>
        <strain evidence="1">DSM 17241</strain>
    </source>
</reference>
<keyword evidence="2" id="KW-1185">Reference proteome</keyword>
<dbReference type="HOGENOM" id="CLU_2420559_0_0_9"/>
<dbReference type="Proteomes" id="UP000003803">
    <property type="component" value="Unassembled WGS sequence"/>
</dbReference>
<sequence length="91" mass="10695">MNKHQKESISIPVFSVLCAPAVYENPEASLQQFLNKKSEQAAAARQLICQRRWKQAAWSFKMRLCQQTRQMTVYRQTVAISRRFCRPTVYI</sequence>
<organism evidence="1 2">
    <name type="scientific">Anaerotruncus colihominis DSM 17241</name>
    <dbReference type="NCBI Taxonomy" id="445972"/>
    <lineage>
        <taxon>Bacteria</taxon>
        <taxon>Bacillati</taxon>
        <taxon>Bacillota</taxon>
        <taxon>Clostridia</taxon>
        <taxon>Eubacteriales</taxon>
        <taxon>Oscillospiraceae</taxon>
        <taxon>Anaerotruncus</taxon>
    </lineage>
</organism>
<dbReference type="AlphaFoldDB" id="B0PFF4"/>
<comment type="caution">
    <text evidence="1">The sequence shown here is derived from an EMBL/GenBank/DDBJ whole genome shotgun (WGS) entry which is preliminary data.</text>
</comment>
<name>B0PFF4_9FIRM</name>
<gene>
    <name evidence="1" type="ORF">ANACOL_03534</name>
</gene>
<protein>
    <submittedName>
        <fullName evidence="1">Uncharacterized protein</fullName>
    </submittedName>
</protein>